<dbReference type="EC" id="3.5.1.25" evidence="6"/>
<keyword evidence="7" id="KW-1185">Reference proteome</keyword>
<dbReference type="EMBL" id="JBHSAV010000059">
    <property type="protein sequence ID" value="MFC3977830.1"/>
    <property type="molecule type" value="Genomic_DNA"/>
</dbReference>
<reference evidence="7" key="1">
    <citation type="journal article" date="2019" name="Int. J. Syst. Evol. Microbiol.">
        <title>The Global Catalogue of Microorganisms (GCM) 10K type strain sequencing project: providing services to taxonomists for standard genome sequencing and annotation.</title>
        <authorList>
            <consortium name="The Broad Institute Genomics Platform"/>
            <consortium name="The Broad Institute Genome Sequencing Center for Infectious Disease"/>
            <person name="Wu L."/>
            <person name="Ma J."/>
        </authorList>
    </citation>
    <scope>NUCLEOTIDE SEQUENCE [LARGE SCALE GENOMIC DNA]</scope>
    <source>
        <strain evidence="7">CECT 8551</strain>
    </source>
</reference>
<dbReference type="InterPro" id="IPR003764">
    <property type="entry name" value="GlcNAc_6-P_deAcase"/>
</dbReference>
<evidence type="ECO:0000256" key="2">
    <source>
        <dbReference type="ARBA" id="ARBA00022723"/>
    </source>
</evidence>
<evidence type="ECO:0000259" key="5">
    <source>
        <dbReference type="Pfam" id="PF01979"/>
    </source>
</evidence>
<dbReference type="InterPro" id="IPR006680">
    <property type="entry name" value="Amidohydro-rel"/>
</dbReference>
<dbReference type="Gene3D" id="3.20.20.140">
    <property type="entry name" value="Metal-dependent hydrolases"/>
    <property type="match status" value="1"/>
</dbReference>
<comment type="caution">
    <text evidence="6">The sequence shown here is derived from an EMBL/GenBank/DDBJ whole genome shotgun (WGS) entry which is preliminary data.</text>
</comment>
<dbReference type="PANTHER" id="PTHR11113">
    <property type="entry name" value="N-ACETYLGLUCOSAMINE-6-PHOSPHATE DEACETYLASE"/>
    <property type="match status" value="1"/>
</dbReference>
<dbReference type="InterPro" id="IPR032466">
    <property type="entry name" value="Metal_Hydrolase"/>
</dbReference>
<protein>
    <submittedName>
        <fullName evidence="6">N-acetylglucosamine-6-phosphate deacetylase</fullName>
        <ecNumber evidence="6">3.5.1.25</ecNumber>
    </submittedName>
</protein>
<evidence type="ECO:0000256" key="1">
    <source>
        <dbReference type="ARBA" id="ARBA00010716"/>
    </source>
</evidence>
<accession>A0ABV8ERI3</accession>
<organism evidence="6 7">
    <name type="scientific">Belliella kenyensis</name>
    <dbReference type="NCBI Taxonomy" id="1472724"/>
    <lineage>
        <taxon>Bacteria</taxon>
        <taxon>Pseudomonadati</taxon>
        <taxon>Bacteroidota</taxon>
        <taxon>Cytophagia</taxon>
        <taxon>Cytophagales</taxon>
        <taxon>Cyclobacteriaceae</taxon>
        <taxon>Belliella</taxon>
    </lineage>
</organism>
<evidence type="ECO:0000256" key="4">
    <source>
        <dbReference type="PIRNR" id="PIRNR038994"/>
    </source>
</evidence>
<dbReference type="Proteomes" id="UP001595766">
    <property type="component" value="Unassembled WGS sequence"/>
</dbReference>
<evidence type="ECO:0000313" key="6">
    <source>
        <dbReference type="EMBL" id="MFC3977830.1"/>
    </source>
</evidence>
<dbReference type="PIRSF" id="PIRSF038994">
    <property type="entry name" value="NagA"/>
    <property type="match status" value="1"/>
</dbReference>
<evidence type="ECO:0000313" key="7">
    <source>
        <dbReference type="Proteomes" id="UP001595766"/>
    </source>
</evidence>
<keyword evidence="3 4" id="KW-0378">Hydrolase</keyword>
<dbReference type="RefSeq" id="WP_241294535.1">
    <property type="nucleotide sequence ID" value="NZ_JAKZGR010000007.1"/>
</dbReference>
<dbReference type="GO" id="GO:0008448">
    <property type="term" value="F:N-acetylglucosamine-6-phosphate deacetylase activity"/>
    <property type="evidence" value="ECO:0007669"/>
    <property type="project" value="UniProtKB-EC"/>
</dbReference>
<keyword evidence="4" id="KW-0119">Carbohydrate metabolism</keyword>
<gene>
    <name evidence="6" type="ORF">ACFOUP_15685</name>
</gene>
<dbReference type="SUPFAM" id="SSF51556">
    <property type="entry name" value="Metallo-dependent hydrolases"/>
    <property type="match status" value="1"/>
</dbReference>
<evidence type="ECO:0000256" key="3">
    <source>
        <dbReference type="ARBA" id="ARBA00022801"/>
    </source>
</evidence>
<sequence>MKQHIEAIHYQTLKPVRIEVVEELISNVVDIEDEKSEYFVAPGMIDLQINGFNGMDFNTKSLKVEDVIEVTKSLWKIGVTSYLPTIITNSDANIEKSIQTILNAINNKENKESIAGIHLEGPFLSKEDGPRGAHPIEFIRAPDWDLFCKWQDIAEGNLKIITLSPEWDNAVDFIKKCVASGVKVAIGHTASSVIQIRDAIDAGATISTHLGNATHAMMPRHSNYLWEQLASEQLWSTVIADGFHLPKSMLSVFLKVKPKKSILVSDTTKFAGMKPGVYQSIIGGNVELDEHGRLFMKDSPSFLAGSASSILDCINHLVKHGVSSLERAIDMASIYPSMALDEHLSYGIKKGAAADLIIFKKAAGKMEVCQTIKSGEVVYQCMQ</sequence>
<name>A0ABV8ERI3_9BACT</name>
<dbReference type="Pfam" id="PF01979">
    <property type="entry name" value="Amidohydro_1"/>
    <property type="match status" value="1"/>
</dbReference>
<proteinExistence type="inferred from homology"/>
<dbReference type="PANTHER" id="PTHR11113:SF14">
    <property type="entry name" value="N-ACETYLGLUCOSAMINE-6-PHOSPHATE DEACETYLASE"/>
    <property type="match status" value="1"/>
</dbReference>
<comment type="similarity">
    <text evidence="1 4">Belongs to the metallo-dependent hydrolases superfamily. NagA family.</text>
</comment>
<feature type="domain" description="Amidohydrolase-related" evidence="5">
    <location>
        <begin position="39"/>
        <end position="378"/>
    </location>
</feature>
<keyword evidence="2" id="KW-0479">Metal-binding</keyword>